<comment type="caution">
    <text evidence="1">The sequence shown here is derived from an EMBL/GenBank/DDBJ whole genome shotgun (WGS) entry which is preliminary data.</text>
</comment>
<reference evidence="1 2" key="1">
    <citation type="journal article" date="2022" name="G3 (Bethesda)">
        <title>Whole-genome sequence and methylome profiling of the almond [Prunus dulcis (Mill.) D.A. Webb] cultivar 'Nonpareil'.</title>
        <authorList>
            <person name="D'Amico-Willman K.M."/>
            <person name="Ouma W.Z."/>
            <person name="Meulia T."/>
            <person name="Sideli G.M."/>
            <person name="Gradziel T.M."/>
            <person name="Fresnedo-Ramirez J."/>
        </authorList>
    </citation>
    <scope>NUCLEOTIDE SEQUENCE [LARGE SCALE GENOMIC DNA]</scope>
    <source>
        <strain evidence="1">Clone GOH B32 T37-40</strain>
    </source>
</reference>
<sequence>MRGACGLVLSGSRETKVTTAEKSTVTATFLWPSIHAIIKPWYRAHNSAAVTEHIPMFRPKPTSHLPVSSRMSPPPVASPGFPRELPSVLSLTHPEGGKAQAMKHCCFGGLRLSTLRHSSHSLAFSMIYCTGLGGREKLVSKRVLFLHDHKAQAAWANIDNQAGVIFIDQSAPASQWLGTTLLVIATMACFLTASVIPSFFSFSYSLDVLVRLLESLDLLPKALWLPACDQLLYFSFFEPFPL</sequence>
<geneLocation type="mitochondrion" evidence="1"/>
<evidence type="ECO:0000313" key="1">
    <source>
        <dbReference type="EMBL" id="KAI5311511.1"/>
    </source>
</evidence>
<proteinExistence type="predicted"/>
<gene>
    <name evidence="1" type="ORF">L3X38_000237</name>
</gene>
<dbReference type="EMBL" id="JAJFAZ020000010">
    <property type="protein sequence ID" value="KAI5311511.1"/>
    <property type="molecule type" value="Genomic_DNA"/>
</dbReference>
<accession>A0AAD4YJK9</accession>
<evidence type="ECO:0000313" key="2">
    <source>
        <dbReference type="Proteomes" id="UP001054821"/>
    </source>
</evidence>
<name>A0AAD4YJK9_PRUDU</name>
<protein>
    <submittedName>
        <fullName evidence="1">Uncharacterized protein</fullName>
    </submittedName>
</protein>
<organism evidence="1 2">
    <name type="scientific">Prunus dulcis</name>
    <name type="common">Almond</name>
    <name type="synonym">Amygdalus dulcis</name>
    <dbReference type="NCBI Taxonomy" id="3755"/>
    <lineage>
        <taxon>Eukaryota</taxon>
        <taxon>Viridiplantae</taxon>
        <taxon>Streptophyta</taxon>
        <taxon>Embryophyta</taxon>
        <taxon>Tracheophyta</taxon>
        <taxon>Spermatophyta</taxon>
        <taxon>Magnoliopsida</taxon>
        <taxon>eudicotyledons</taxon>
        <taxon>Gunneridae</taxon>
        <taxon>Pentapetalae</taxon>
        <taxon>rosids</taxon>
        <taxon>fabids</taxon>
        <taxon>Rosales</taxon>
        <taxon>Rosaceae</taxon>
        <taxon>Amygdaloideae</taxon>
        <taxon>Amygdaleae</taxon>
        <taxon>Prunus</taxon>
    </lineage>
</organism>
<keyword evidence="1" id="KW-0496">Mitochondrion</keyword>
<keyword evidence="2" id="KW-1185">Reference proteome</keyword>
<dbReference type="Proteomes" id="UP001054821">
    <property type="component" value="Mitochondrion MT"/>
</dbReference>
<dbReference type="AlphaFoldDB" id="A0AAD4YJK9"/>